<dbReference type="AlphaFoldDB" id="A0A0H3CK01"/>
<organism evidence="1 2">
    <name type="scientific">Enterobacter cloacae subsp. cloacae (strain ATCC 13047 / DSM 30054 / NBRC 13535 / NCTC 10005 / WDCM 00083 / NCDC 279-56)</name>
    <dbReference type="NCBI Taxonomy" id="716541"/>
    <lineage>
        <taxon>Bacteria</taxon>
        <taxon>Pseudomonadati</taxon>
        <taxon>Pseudomonadota</taxon>
        <taxon>Gammaproteobacteria</taxon>
        <taxon>Enterobacterales</taxon>
        <taxon>Enterobacteriaceae</taxon>
        <taxon>Enterobacter</taxon>
        <taxon>Enterobacter cloacae complex</taxon>
    </lineage>
</organism>
<dbReference type="EnsemblBacteria" id="ADF61487">
    <property type="protein sequence ID" value="ADF61487"/>
    <property type="gene ID" value="ECL_01935"/>
</dbReference>
<dbReference type="Proteomes" id="UP000002363">
    <property type="component" value="Chromosome"/>
</dbReference>
<evidence type="ECO:0000313" key="1">
    <source>
        <dbReference type="EMBL" id="ADF61487.1"/>
    </source>
</evidence>
<name>A0A0H3CK01_ENTCC</name>
<reference evidence="1 2" key="1">
    <citation type="journal article" date="2010" name="J. Bacteriol.">
        <title>Complete genome sequence of Enterobacter cloacae subsp. cloacae type strain ATCC 13047.</title>
        <authorList>
            <person name="Ren Y."/>
            <person name="Ren Y."/>
            <person name="Zhou Z."/>
            <person name="Guo X."/>
            <person name="Li Y."/>
            <person name="Feng L."/>
            <person name="Wang L."/>
        </authorList>
    </citation>
    <scope>NUCLEOTIDE SEQUENCE [LARGE SCALE GENOMIC DNA]</scope>
    <source>
        <strain evidence="2">ATCC 13047 / DSM 30054 / NBRC 13535 / NCTC 10005 / WDCM 00083 / NCDC 279-56</strain>
    </source>
</reference>
<dbReference type="HOGENOM" id="CLU_3215694_0_0_6"/>
<accession>A0A0H3CK01</accession>
<gene>
    <name evidence="1" type="ordered locus">ECL_01935</name>
</gene>
<protein>
    <submittedName>
        <fullName evidence="1">Uncharacterized protein</fullName>
    </submittedName>
</protein>
<proteinExistence type="predicted"/>
<dbReference type="EMBL" id="CP001918">
    <property type="protein sequence ID" value="ADF61487.1"/>
    <property type="molecule type" value="Genomic_DNA"/>
</dbReference>
<keyword evidence="2" id="KW-1185">Reference proteome</keyword>
<evidence type="ECO:0000313" key="2">
    <source>
        <dbReference type="Proteomes" id="UP000002363"/>
    </source>
</evidence>
<sequence>MTGIIFGDVSLIADVAEGIPVAPGIKRKLILSGMRHPHENAVWH</sequence>
<dbReference type="KEGG" id="enc:ECL_01935"/>